<protein>
    <submittedName>
        <fullName evidence="5">WSC-domain-containing protein</fullName>
    </submittedName>
</protein>
<dbReference type="PROSITE" id="PS51212">
    <property type="entry name" value="WSC"/>
    <property type="match status" value="5"/>
</dbReference>
<feature type="domain" description="WSC" evidence="4">
    <location>
        <begin position="1217"/>
        <end position="1314"/>
    </location>
</feature>
<dbReference type="PANTHER" id="PTHR45964">
    <property type="entry name" value="WSCD FAMILY MEMBER CG9164"/>
    <property type="match status" value="1"/>
</dbReference>
<dbReference type="InterPro" id="IPR051589">
    <property type="entry name" value="Sialate-O-sulfotransferase"/>
</dbReference>
<dbReference type="Pfam" id="PF01822">
    <property type="entry name" value="WSC"/>
    <property type="match status" value="5"/>
</dbReference>
<evidence type="ECO:0000313" key="6">
    <source>
        <dbReference type="Proteomes" id="UP000235672"/>
    </source>
</evidence>
<gene>
    <name evidence="5" type="ORF">NA56DRAFT_79776</name>
</gene>
<dbReference type="EMBL" id="KZ613476">
    <property type="protein sequence ID" value="PMD22929.1"/>
    <property type="molecule type" value="Genomic_DNA"/>
</dbReference>
<keyword evidence="1" id="KW-0677">Repeat</keyword>
<dbReference type="Proteomes" id="UP000235672">
    <property type="component" value="Unassembled WGS sequence"/>
</dbReference>
<feature type="domain" description="WSC" evidence="4">
    <location>
        <begin position="1535"/>
        <end position="1629"/>
    </location>
</feature>
<reference evidence="5 6" key="1">
    <citation type="submission" date="2016-05" db="EMBL/GenBank/DDBJ databases">
        <title>A degradative enzymes factory behind the ericoid mycorrhizal symbiosis.</title>
        <authorList>
            <consortium name="DOE Joint Genome Institute"/>
            <person name="Martino E."/>
            <person name="Morin E."/>
            <person name="Grelet G."/>
            <person name="Kuo A."/>
            <person name="Kohler A."/>
            <person name="Daghino S."/>
            <person name="Barry K."/>
            <person name="Choi C."/>
            <person name="Cichocki N."/>
            <person name="Clum A."/>
            <person name="Copeland A."/>
            <person name="Hainaut M."/>
            <person name="Haridas S."/>
            <person name="Labutti K."/>
            <person name="Lindquist E."/>
            <person name="Lipzen A."/>
            <person name="Khouja H.-R."/>
            <person name="Murat C."/>
            <person name="Ohm R."/>
            <person name="Olson A."/>
            <person name="Spatafora J."/>
            <person name="Veneault-Fourrey C."/>
            <person name="Henrissat B."/>
            <person name="Grigoriev I."/>
            <person name="Martin F."/>
            <person name="Perotto S."/>
        </authorList>
    </citation>
    <scope>NUCLEOTIDE SEQUENCE [LARGE SCALE GENOMIC DNA]</scope>
    <source>
        <strain evidence="5 6">UAMH 7357</strain>
    </source>
</reference>
<sequence>MRFSISLPVLALIGQAFAVASTDEYRDADIGQSSYLSNHNMDPNIVDSASFGLQWKVPFNNLEQFYAKPLTYTPLAGGNQLLFLASSQNWIRTLDAKTGALINARQVHTPFLQSDIGCTDIPNTIGITGTPTIDPTTDIVYFFSKTYIPNYRVAGNTGTANGVYYFHAVNINTLADVYPPVLIDGSVADNDPAKYFVGGVILQRPSVIQVGTIVYGAFGGHCDLFNYTGVIVGVDINAAKIVTQFAMESGPLAEQTNVLLTDGAGGEGGIWMSGMGIASDGDRIFVVTGNGAAHQNQGTPASGSSPLATLGQCALNLAVNAANGVLSLTDYFQPFDYQNSDGNDQDFGSGGIVLLDPTVFSGGGVEKMAVTAGKNGKVYILNVNNLGGYRLGTGQGDNVLQTIVTDESVFGAAGSYPGEGGWIYFTPVGYATYAYQLGFNAAGIPQFTQVAKTNEISAGRVGVGIPTVTSLNGEAGTAILWMTDPDAGIRAWYAVPQNGVLVNIPLPQIGGANKFQRPAFGDGMVYTTDSNGVLYCLGSPVNLPLNCTSPVEFGAVALGTKVTKTVTCTAIIPITKVVGLTIENAYFEASNASLPTGSLAVGQSFSFPVTWDLTNANSANAANASYGNISPGIKSTPLTLMTINGVADYTTSFPVGLTGTEVSNSPYLSVSPNTVDFGGIVVTNSSGVQTETASISIANRGQSAMTIIGYAYSQTANKSVFTNSTIINGTWDLGYGFTTATLPAIGSQIAANTAVSVDAVFNPVGGIGNYVSYWQVWTDGGTVNIVLEGTASSAPIANFSISTSEGGWLPPTNILMDFGDVAPGSSASLQIRICNEGGSSLEIDKSKPPNGVFRISDPTELEETLQIVPGACAYGTVLMNAPVEEYDIPNLVVNNTWTLNTNDLNFGVHVVEITATIVSKKVGPTNSTTGQPIYNYLGCFAESTAGPRLFPNEPASPSTSNENAYCQTTCYDVAQYAFAGTEYGDECWCGNIPPPLASQDLTDTMCNMACPGDPADSCGQAGWISVYYDPTKYTKGANPALYGPQTPQVVGNYILQGCYSEATTGRALSAKTPTAPAGGFTLELCEAACQGYTYWGMEYSNQCYCGNSLGAGSVNQSSLVPSVSGCSMLCTGNQNEYCGGSARLNLYMLNTSAPIAPPVTSSSSTVSSSSLRTSGTASSSISVSQSGTTSATSVSTLTSTSANPSPTGPQTVTNLAGWNYLGCWTEATNTRALNGKLLPIAAADTNVENCAAACSAYTYFGVEYSQECYCGNVINAGSVNTSTIANPNPCNMVCADNPNEYCGGRSVLNLYQVAPVVSSSSVSSSTTSPLPTLIVVSPTTSSSTVSTQFLATSSSSTRSSVSSTLSTSSSVVATIFSSISVASSISSTILLTTSRTSSSTIVAASSTTPSTSAAAPSWPGTPEVSSTVGPWEYLGCASEVAGRALTGSSYSDNTAMTIEACQAYCTSENYALAGLEYASQCYCANSIAPTSTLGNTGCSMSCTGDQAQICGGSARISLFNNTAYIYPSNPQSANSYTYVGCFAEATTGRLLDGVSYSDGAAMTVESCTAFCKANVPGSNYAGIEYASQCYCGATYSQTPVASTSCDMLCTGNNKEFCGGSLTLNVYQYQAPAKRVRDLKGRGLF</sequence>
<feature type="chain" id="PRO_5014395207" evidence="3">
    <location>
        <begin position="19"/>
        <end position="1644"/>
    </location>
</feature>
<evidence type="ECO:0000256" key="1">
    <source>
        <dbReference type="ARBA" id="ARBA00022737"/>
    </source>
</evidence>
<keyword evidence="6" id="KW-1185">Reference proteome</keyword>
<dbReference type="PANTHER" id="PTHR45964:SF5">
    <property type="entry name" value="WSCD FAMILY MEMBER CG9164"/>
    <property type="match status" value="1"/>
</dbReference>
<keyword evidence="3" id="KW-0732">Signal</keyword>
<dbReference type="SMART" id="SM00321">
    <property type="entry name" value="WSC"/>
    <property type="match status" value="5"/>
</dbReference>
<organism evidence="5 6">
    <name type="scientific">Hyaloscypha hepaticicola</name>
    <dbReference type="NCBI Taxonomy" id="2082293"/>
    <lineage>
        <taxon>Eukaryota</taxon>
        <taxon>Fungi</taxon>
        <taxon>Dikarya</taxon>
        <taxon>Ascomycota</taxon>
        <taxon>Pezizomycotina</taxon>
        <taxon>Leotiomycetes</taxon>
        <taxon>Helotiales</taxon>
        <taxon>Hyaloscyphaceae</taxon>
        <taxon>Hyaloscypha</taxon>
    </lineage>
</organism>
<feature type="region of interest" description="Disordered" evidence="2">
    <location>
        <begin position="1157"/>
        <end position="1186"/>
    </location>
</feature>
<accession>A0A2J6Q9I7</accession>
<feature type="signal peptide" evidence="3">
    <location>
        <begin position="1"/>
        <end position="18"/>
    </location>
</feature>
<name>A0A2J6Q9I7_9HELO</name>
<evidence type="ECO:0000256" key="3">
    <source>
        <dbReference type="SAM" id="SignalP"/>
    </source>
</evidence>
<evidence type="ECO:0000313" key="5">
    <source>
        <dbReference type="EMBL" id="PMD22929.1"/>
    </source>
</evidence>
<evidence type="ECO:0000256" key="2">
    <source>
        <dbReference type="SAM" id="MobiDB-lite"/>
    </source>
</evidence>
<feature type="domain" description="WSC" evidence="4">
    <location>
        <begin position="1052"/>
        <end position="1150"/>
    </location>
</feature>
<feature type="domain" description="WSC" evidence="4">
    <location>
        <begin position="933"/>
        <end position="1030"/>
    </location>
</feature>
<proteinExistence type="predicted"/>
<dbReference type="STRING" id="1745343.A0A2J6Q9I7"/>
<evidence type="ECO:0000259" key="4">
    <source>
        <dbReference type="PROSITE" id="PS51212"/>
    </source>
</evidence>
<feature type="domain" description="WSC" evidence="4">
    <location>
        <begin position="1430"/>
        <end position="1522"/>
    </location>
</feature>
<dbReference type="OrthoDB" id="5985073at2759"/>
<dbReference type="InterPro" id="IPR002889">
    <property type="entry name" value="WSC_carb-bd"/>
</dbReference>